<evidence type="ECO:0000256" key="1">
    <source>
        <dbReference type="SAM" id="Coils"/>
    </source>
</evidence>
<accession>A0ABD0NGE0</accession>
<feature type="coiled-coil region" evidence="1">
    <location>
        <begin position="6"/>
        <end position="33"/>
    </location>
</feature>
<feature type="non-terminal residue" evidence="2">
    <location>
        <position position="91"/>
    </location>
</feature>
<proteinExistence type="predicted"/>
<sequence>ESVKASNAITDAKNAIEAEIEELKQNLQFTADIQEMVRRAVNLLNVLKGRLTVMDRQTQSFIFWEPVKKAMEDVMKAAEKVAENRLVFSVS</sequence>
<reference evidence="2 3" key="1">
    <citation type="submission" date="2024-05" db="EMBL/GenBank/DDBJ databases">
        <title>Genome sequencing and assembly of Indian major carp, Cirrhinus mrigala (Hamilton, 1822).</title>
        <authorList>
            <person name="Mohindra V."/>
            <person name="Chowdhury L.M."/>
            <person name="Lal K."/>
            <person name="Jena J.K."/>
        </authorList>
    </citation>
    <scope>NUCLEOTIDE SEQUENCE [LARGE SCALE GENOMIC DNA]</scope>
    <source>
        <strain evidence="2">CM1030</strain>
        <tissue evidence="2">Blood</tissue>
    </source>
</reference>
<organism evidence="2 3">
    <name type="scientific">Cirrhinus mrigala</name>
    <name type="common">Mrigala</name>
    <dbReference type="NCBI Taxonomy" id="683832"/>
    <lineage>
        <taxon>Eukaryota</taxon>
        <taxon>Metazoa</taxon>
        <taxon>Chordata</taxon>
        <taxon>Craniata</taxon>
        <taxon>Vertebrata</taxon>
        <taxon>Euteleostomi</taxon>
        <taxon>Actinopterygii</taxon>
        <taxon>Neopterygii</taxon>
        <taxon>Teleostei</taxon>
        <taxon>Ostariophysi</taxon>
        <taxon>Cypriniformes</taxon>
        <taxon>Cyprinidae</taxon>
        <taxon>Labeoninae</taxon>
        <taxon>Labeonini</taxon>
        <taxon>Cirrhinus</taxon>
    </lineage>
</organism>
<evidence type="ECO:0000313" key="3">
    <source>
        <dbReference type="Proteomes" id="UP001529510"/>
    </source>
</evidence>
<keyword evidence="3" id="KW-1185">Reference proteome</keyword>
<dbReference type="Proteomes" id="UP001529510">
    <property type="component" value="Unassembled WGS sequence"/>
</dbReference>
<name>A0ABD0NGE0_CIRMR</name>
<dbReference type="AlphaFoldDB" id="A0ABD0NGE0"/>
<dbReference type="EMBL" id="JAMKFB020000022">
    <property type="protein sequence ID" value="KAL0160734.1"/>
    <property type="molecule type" value="Genomic_DNA"/>
</dbReference>
<evidence type="ECO:0000313" key="2">
    <source>
        <dbReference type="EMBL" id="KAL0160734.1"/>
    </source>
</evidence>
<comment type="caution">
    <text evidence="2">The sequence shown here is derived from an EMBL/GenBank/DDBJ whole genome shotgun (WGS) entry which is preliminary data.</text>
</comment>
<gene>
    <name evidence="2" type="ORF">M9458_044459</name>
</gene>
<protein>
    <submittedName>
        <fullName evidence="2">Uncharacterized protein</fullName>
    </submittedName>
</protein>
<feature type="non-terminal residue" evidence="2">
    <location>
        <position position="1"/>
    </location>
</feature>
<keyword evidence="1" id="KW-0175">Coiled coil</keyword>